<evidence type="ECO:0000256" key="1">
    <source>
        <dbReference type="SAM" id="MobiDB-lite"/>
    </source>
</evidence>
<sequence length="208" mass="22343">MQLSSQTFSDGGRIPGKCAFAVPDPQHHLKLSSNLNPELSWQDVPAGTRSFALVCHDPDAPSVATDVNVEGRTIAADLPRADFFHWLLVDIPENVRGIAEGGHSREVTPRGKPGPAAPGGMRHGLNDYTGWNAGDSEMAGDYYGYDGPCPPWNDARVHRYVFTLYALDCERLPMGEAFSGNAVLAAVRPHMLASATLTGTYTLNPALA</sequence>
<reference evidence="2 3" key="1">
    <citation type="submission" date="2019-04" db="EMBL/GenBank/DDBJ databases">
        <title>Crenobacter sp. nov.</title>
        <authorList>
            <person name="Shi S."/>
        </authorList>
    </citation>
    <scope>NUCLEOTIDE SEQUENCE [LARGE SCALE GENOMIC DNA]</scope>
    <source>
        <strain evidence="2 3">GY 70310</strain>
    </source>
</reference>
<organism evidence="2 3">
    <name type="scientific">Crenobacter intestini</name>
    <dbReference type="NCBI Taxonomy" id="2563443"/>
    <lineage>
        <taxon>Bacteria</taxon>
        <taxon>Pseudomonadati</taxon>
        <taxon>Pseudomonadota</taxon>
        <taxon>Betaproteobacteria</taxon>
        <taxon>Neisseriales</taxon>
        <taxon>Neisseriaceae</taxon>
        <taxon>Crenobacter</taxon>
    </lineage>
</organism>
<dbReference type="EMBL" id="STGJ01000013">
    <property type="protein sequence ID" value="TIC80554.1"/>
    <property type="molecule type" value="Genomic_DNA"/>
</dbReference>
<dbReference type="CDD" id="cd00865">
    <property type="entry name" value="PEBP_bact_arch"/>
    <property type="match status" value="1"/>
</dbReference>
<dbReference type="RefSeq" id="WP_136554407.1">
    <property type="nucleotide sequence ID" value="NZ_STGJ01000013.1"/>
</dbReference>
<feature type="compositionally biased region" description="Low complexity" evidence="1">
    <location>
        <begin position="110"/>
        <end position="120"/>
    </location>
</feature>
<protein>
    <submittedName>
        <fullName evidence="2">YbhB/YbcL family Raf kinase inhibitor-like protein</fullName>
    </submittedName>
</protein>
<gene>
    <name evidence="2" type="ORF">E5K04_12025</name>
</gene>
<dbReference type="Proteomes" id="UP000308891">
    <property type="component" value="Unassembled WGS sequence"/>
</dbReference>
<evidence type="ECO:0000313" key="3">
    <source>
        <dbReference type="Proteomes" id="UP000308891"/>
    </source>
</evidence>
<dbReference type="InterPro" id="IPR008914">
    <property type="entry name" value="PEBP"/>
</dbReference>
<dbReference type="OrthoDB" id="9797506at2"/>
<dbReference type="AlphaFoldDB" id="A0A4T0UP51"/>
<dbReference type="NCBIfam" id="TIGR00481">
    <property type="entry name" value="YbhB/YbcL family Raf kinase inhibitor-like protein"/>
    <property type="match status" value="1"/>
</dbReference>
<dbReference type="InterPro" id="IPR036610">
    <property type="entry name" value="PEBP-like_sf"/>
</dbReference>
<dbReference type="Gene3D" id="3.90.280.10">
    <property type="entry name" value="PEBP-like"/>
    <property type="match status" value="1"/>
</dbReference>
<comment type="caution">
    <text evidence="2">The sequence shown here is derived from an EMBL/GenBank/DDBJ whole genome shotgun (WGS) entry which is preliminary data.</text>
</comment>
<feature type="region of interest" description="Disordered" evidence="1">
    <location>
        <begin position="102"/>
        <end position="122"/>
    </location>
</feature>
<dbReference type="PANTHER" id="PTHR30289:SF1">
    <property type="entry name" value="PEBP (PHOSPHATIDYLETHANOLAMINE-BINDING PROTEIN) FAMILY PROTEIN"/>
    <property type="match status" value="1"/>
</dbReference>
<accession>A0A4T0UP51</accession>
<dbReference type="InterPro" id="IPR005247">
    <property type="entry name" value="YbhB_YbcL/LppC-like"/>
</dbReference>
<dbReference type="Pfam" id="PF01161">
    <property type="entry name" value="PBP"/>
    <property type="match status" value="1"/>
</dbReference>
<dbReference type="SUPFAM" id="SSF49777">
    <property type="entry name" value="PEBP-like"/>
    <property type="match status" value="1"/>
</dbReference>
<proteinExistence type="predicted"/>
<dbReference type="PANTHER" id="PTHR30289">
    <property type="entry name" value="UNCHARACTERIZED PROTEIN YBCL-RELATED"/>
    <property type="match status" value="1"/>
</dbReference>
<evidence type="ECO:0000313" key="2">
    <source>
        <dbReference type="EMBL" id="TIC80554.1"/>
    </source>
</evidence>
<keyword evidence="3" id="KW-1185">Reference proteome</keyword>
<name>A0A4T0UP51_9NEIS</name>